<evidence type="ECO:0000313" key="2">
    <source>
        <dbReference type="Proteomes" id="UP000250266"/>
    </source>
</evidence>
<keyword evidence="2" id="KW-1185">Reference proteome</keyword>
<protein>
    <submittedName>
        <fullName evidence="1">Uncharacterized protein</fullName>
    </submittedName>
</protein>
<feature type="non-terminal residue" evidence="1">
    <location>
        <position position="1"/>
    </location>
</feature>
<dbReference type="EMBL" id="KV745818">
    <property type="protein sequence ID" value="OCK73343.1"/>
    <property type="molecule type" value="Genomic_DNA"/>
</dbReference>
<dbReference type="OrthoDB" id="20872at2759"/>
<name>A0A8E2DXB2_9PEZI</name>
<dbReference type="Proteomes" id="UP000250266">
    <property type="component" value="Unassembled WGS sequence"/>
</dbReference>
<accession>A0A8E2DXB2</accession>
<reference evidence="1 2" key="1">
    <citation type="journal article" date="2016" name="Nat. Commun.">
        <title>Ectomycorrhizal ecology is imprinted in the genome of the dominant symbiotic fungus Cenococcum geophilum.</title>
        <authorList>
            <consortium name="DOE Joint Genome Institute"/>
            <person name="Peter M."/>
            <person name="Kohler A."/>
            <person name="Ohm R.A."/>
            <person name="Kuo A."/>
            <person name="Krutzmann J."/>
            <person name="Morin E."/>
            <person name="Arend M."/>
            <person name="Barry K.W."/>
            <person name="Binder M."/>
            <person name="Choi C."/>
            <person name="Clum A."/>
            <person name="Copeland A."/>
            <person name="Grisel N."/>
            <person name="Haridas S."/>
            <person name="Kipfer T."/>
            <person name="LaButti K."/>
            <person name="Lindquist E."/>
            <person name="Lipzen A."/>
            <person name="Maire R."/>
            <person name="Meier B."/>
            <person name="Mihaltcheva S."/>
            <person name="Molinier V."/>
            <person name="Murat C."/>
            <person name="Poggeler S."/>
            <person name="Quandt C.A."/>
            <person name="Sperisen C."/>
            <person name="Tritt A."/>
            <person name="Tisserant E."/>
            <person name="Crous P.W."/>
            <person name="Henrissat B."/>
            <person name="Nehls U."/>
            <person name="Egli S."/>
            <person name="Spatafora J.W."/>
            <person name="Grigoriev I.V."/>
            <person name="Martin F.M."/>
        </authorList>
    </citation>
    <scope>NUCLEOTIDE SEQUENCE [LARGE SCALE GENOMIC DNA]</scope>
    <source>
        <strain evidence="1 2">CBS 459.81</strain>
    </source>
</reference>
<organism evidence="1 2">
    <name type="scientific">Lepidopterella palustris CBS 459.81</name>
    <dbReference type="NCBI Taxonomy" id="1314670"/>
    <lineage>
        <taxon>Eukaryota</taxon>
        <taxon>Fungi</taxon>
        <taxon>Dikarya</taxon>
        <taxon>Ascomycota</taxon>
        <taxon>Pezizomycotina</taxon>
        <taxon>Dothideomycetes</taxon>
        <taxon>Pleosporomycetidae</taxon>
        <taxon>Mytilinidiales</taxon>
        <taxon>Argynnaceae</taxon>
        <taxon>Lepidopterella</taxon>
    </lineage>
</organism>
<evidence type="ECO:0000313" key="1">
    <source>
        <dbReference type="EMBL" id="OCK73343.1"/>
    </source>
</evidence>
<dbReference type="AlphaFoldDB" id="A0A8E2DXB2"/>
<proteinExistence type="predicted"/>
<sequence length="49" mass="5526">NTTPFIVLFNQNAQFIGRELQLAELEEKLFVRALTIKVVIIGLGRIGKI</sequence>
<gene>
    <name evidence="1" type="ORF">K432DRAFT_313044</name>
</gene>